<dbReference type="EMBL" id="JAATWM020000049">
    <property type="protein sequence ID" value="KAF9870918.1"/>
    <property type="molecule type" value="Genomic_DNA"/>
</dbReference>
<dbReference type="AlphaFoldDB" id="A0A9P6HUE9"/>
<accession>A0A9P6HUE9</accession>
<gene>
    <name evidence="1" type="ORF">CkaCkLH20_11590</name>
</gene>
<dbReference type="Proteomes" id="UP000781932">
    <property type="component" value="Unassembled WGS sequence"/>
</dbReference>
<protein>
    <recommendedName>
        <fullName evidence="3">SnoaL-like domain-containing protein</fullName>
    </recommendedName>
</protein>
<proteinExistence type="predicted"/>
<dbReference type="GeneID" id="62167378"/>
<evidence type="ECO:0000313" key="1">
    <source>
        <dbReference type="EMBL" id="KAF9870918.1"/>
    </source>
</evidence>
<reference evidence="1" key="1">
    <citation type="submission" date="2020-03" db="EMBL/GenBank/DDBJ databases">
        <authorList>
            <person name="He L."/>
        </authorList>
    </citation>
    <scope>NUCLEOTIDE SEQUENCE</scope>
    <source>
        <strain evidence="1">CkLH20</strain>
    </source>
</reference>
<name>A0A9P6HUE9_9PEZI</name>
<reference evidence="1" key="2">
    <citation type="submission" date="2020-11" db="EMBL/GenBank/DDBJ databases">
        <title>Whole genome sequencing of Colletotrichum sp.</title>
        <authorList>
            <person name="Li H."/>
        </authorList>
    </citation>
    <scope>NUCLEOTIDE SEQUENCE</scope>
    <source>
        <strain evidence="1">CkLH20</strain>
    </source>
</reference>
<dbReference type="RefSeq" id="XP_038740379.1">
    <property type="nucleotide sequence ID" value="XM_038894304.1"/>
</dbReference>
<evidence type="ECO:0008006" key="3">
    <source>
        <dbReference type="Google" id="ProtNLM"/>
    </source>
</evidence>
<keyword evidence="2" id="KW-1185">Reference proteome</keyword>
<evidence type="ECO:0000313" key="2">
    <source>
        <dbReference type="Proteomes" id="UP000781932"/>
    </source>
</evidence>
<dbReference type="OrthoDB" id="4821587at2759"/>
<comment type="caution">
    <text evidence="1">The sequence shown here is derived from an EMBL/GenBank/DDBJ whole genome shotgun (WGS) entry which is preliminary data.</text>
</comment>
<organism evidence="1 2">
    <name type="scientific">Colletotrichum karsti</name>
    <dbReference type="NCBI Taxonomy" id="1095194"/>
    <lineage>
        <taxon>Eukaryota</taxon>
        <taxon>Fungi</taxon>
        <taxon>Dikarya</taxon>
        <taxon>Ascomycota</taxon>
        <taxon>Pezizomycotina</taxon>
        <taxon>Sordariomycetes</taxon>
        <taxon>Hypocreomycetidae</taxon>
        <taxon>Glomerellales</taxon>
        <taxon>Glomerellaceae</taxon>
        <taxon>Colletotrichum</taxon>
        <taxon>Colletotrichum boninense species complex</taxon>
    </lineage>
</organism>
<sequence length="179" mass="20896">MPTTYDSEAFRRYRDEIAGSDRSLRFILYDRARDLIHNLAAGNSANLMDWVTDDVTLVTDLDAPGNIYKGKKELLHYFDNDDLGVLYHWHEGSEEVPTLLIVDRGRITCHLERLRWDSDASSVERQHVVATFDLNDESRIKRIEYRLLQTVHDKEGRTLEEAISETNERVVHIDKNAYF</sequence>